<evidence type="ECO:0000313" key="3">
    <source>
        <dbReference type="Proteomes" id="UP000460549"/>
    </source>
</evidence>
<keyword evidence="3" id="KW-1185">Reference proteome</keyword>
<evidence type="ECO:0008006" key="4">
    <source>
        <dbReference type="Google" id="ProtNLM"/>
    </source>
</evidence>
<evidence type="ECO:0000313" key="2">
    <source>
        <dbReference type="EMBL" id="MSU06491.1"/>
    </source>
</evidence>
<keyword evidence="1" id="KW-0732">Signal</keyword>
<dbReference type="EMBL" id="VUNN01000012">
    <property type="protein sequence ID" value="MSU06491.1"/>
    <property type="molecule type" value="Genomic_DNA"/>
</dbReference>
<dbReference type="AlphaFoldDB" id="A0A7X2PCN7"/>
<evidence type="ECO:0000256" key="1">
    <source>
        <dbReference type="SAM" id="SignalP"/>
    </source>
</evidence>
<feature type="chain" id="PRO_5031251938" description="Lipoprotein" evidence="1">
    <location>
        <begin position="24"/>
        <end position="418"/>
    </location>
</feature>
<protein>
    <recommendedName>
        <fullName evidence="4">Lipoprotein</fullName>
    </recommendedName>
</protein>
<dbReference type="PROSITE" id="PS51257">
    <property type="entry name" value="PROKAR_LIPOPROTEIN"/>
    <property type="match status" value="1"/>
</dbReference>
<organism evidence="2 3">
    <name type="scientific">Bullifex porci</name>
    <dbReference type="NCBI Taxonomy" id="2606638"/>
    <lineage>
        <taxon>Bacteria</taxon>
        <taxon>Pseudomonadati</taxon>
        <taxon>Spirochaetota</taxon>
        <taxon>Spirochaetia</taxon>
        <taxon>Spirochaetales</taxon>
        <taxon>Spirochaetaceae</taxon>
        <taxon>Bullifex</taxon>
    </lineage>
</organism>
<dbReference type="RefSeq" id="WP_154425465.1">
    <property type="nucleotide sequence ID" value="NZ_VUNN01000012.1"/>
</dbReference>
<reference evidence="2 3" key="1">
    <citation type="submission" date="2019-08" db="EMBL/GenBank/DDBJ databases">
        <title>In-depth cultivation of the pig gut microbiome towards novel bacterial diversity and tailored functional studies.</title>
        <authorList>
            <person name="Wylensek D."/>
            <person name="Hitch T.C.A."/>
            <person name="Clavel T."/>
        </authorList>
    </citation>
    <scope>NUCLEOTIDE SEQUENCE [LARGE SCALE GENOMIC DNA]</scope>
    <source>
        <strain evidence="2 3">NM-380-WT-3C1</strain>
    </source>
</reference>
<gene>
    <name evidence="2" type="ORF">FYJ80_06800</name>
</gene>
<comment type="caution">
    <text evidence="2">The sequence shown here is derived from an EMBL/GenBank/DDBJ whole genome shotgun (WGS) entry which is preliminary data.</text>
</comment>
<dbReference type="Proteomes" id="UP000460549">
    <property type="component" value="Unassembled WGS sequence"/>
</dbReference>
<proteinExistence type="predicted"/>
<sequence>MKKTPWLLIALLTFLLISCSSNIKTPENNNQKQENTDYLVVLTNLDDNTTINSREISREVKLKGVLLKYQHEGLFSNNSDIKLENKNAFYFEYLGEDASYFNGDNMEFNSVLYVPDCIPQAYLDGNGVNPTSGNPFWWYMSTYLNKNINEIRNDWIETINYLLSLRSEELPMPKAEDVTNNWSNKHNTNLSNYNVYGFKWNEDNTKRSVAVTKIEFHKEGDEWVLYCPAMLPFVYVAGGGNISDNWHESIYWYIETYYHKTPDEVDLMVKNGEFESFLDAQEYVEPKESDVNVYANTIVSMVLPENIDSMIFADIFYYKPGRLSLSDGSAIPDDNRIYFIQEGEYIKFFFPQSLREYIEKTKNVTWNGNGSLLWWLLQIILPQNTNNVITDHNLDRNTILKILGTYVNSEGNLVTPSI</sequence>
<name>A0A7X2PCN7_9SPIO</name>
<feature type="signal peptide" evidence="1">
    <location>
        <begin position="1"/>
        <end position="23"/>
    </location>
</feature>
<accession>A0A7X2PCN7</accession>